<accession>A0A9X2IXC2</accession>
<name>A0A9X2IXC2_9NOCA</name>
<dbReference type="Pfam" id="PF24722">
    <property type="entry name" value="DUF7674"/>
    <property type="match status" value="1"/>
</dbReference>
<proteinExistence type="predicted"/>
<dbReference type="AlphaFoldDB" id="A0A9X2IXC2"/>
<evidence type="ECO:0000259" key="1">
    <source>
        <dbReference type="Pfam" id="PF24722"/>
    </source>
</evidence>
<evidence type="ECO:0000313" key="3">
    <source>
        <dbReference type="Proteomes" id="UP001139157"/>
    </source>
</evidence>
<evidence type="ECO:0000313" key="2">
    <source>
        <dbReference type="EMBL" id="MCM6774489.1"/>
    </source>
</evidence>
<dbReference type="RefSeq" id="WP_251912123.1">
    <property type="nucleotide sequence ID" value="NZ_JAMRXG010000005.1"/>
</dbReference>
<dbReference type="Proteomes" id="UP001139157">
    <property type="component" value="Unassembled WGS sequence"/>
</dbReference>
<sequence>MSEGTDKTQQEILEMLETWTRSLVPEQARFINDLADLEPEIRPIIAEHIEDNHEMLPTILMADIARWVTDVAHNSADPAGRLKPLLDTMENAWGDGQNTVADLIATGFVENIFDEPDVVRLLGPHLTRSYRIYTGQDTIREDEKRPMPEVMKAILKKLGRM</sequence>
<keyword evidence="3" id="KW-1185">Reference proteome</keyword>
<dbReference type="EMBL" id="JAMRXG010000005">
    <property type="protein sequence ID" value="MCM6774489.1"/>
    <property type="molecule type" value="Genomic_DNA"/>
</dbReference>
<reference evidence="2" key="1">
    <citation type="submission" date="2022-06" db="EMBL/GenBank/DDBJ databases">
        <title>Novel species in genus nocardia.</title>
        <authorList>
            <person name="Li F."/>
        </authorList>
    </citation>
    <scope>NUCLEOTIDE SEQUENCE</scope>
    <source>
        <strain evidence="2">CDC141</strain>
    </source>
</reference>
<organism evidence="2 3">
    <name type="scientific">Nocardia pulmonis</name>
    <dbReference type="NCBI Taxonomy" id="2951408"/>
    <lineage>
        <taxon>Bacteria</taxon>
        <taxon>Bacillati</taxon>
        <taxon>Actinomycetota</taxon>
        <taxon>Actinomycetes</taxon>
        <taxon>Mycobacteriales</taxon>
        <taxon>Nocardiaceae</taxon>
        <taxon>Nocardia</taxon>
    </lineage>
</organism>
<gene>
    <name evidence="2" type="ORF">NDR86_13490</name>
</gene>
<protein>
    <recommendedName>
        <fullName evidence="1">DUF7674 domain-containing protein</fullName>
    </recommendedName>
</protein>
<dbReference type="InterPro" id="IPR056091">
    <property type="entry name" value="DUF7674"/>
</dbReference>
<comment type="caution">
    <text evidence="2">The sequence shown here is derived from an EMBL/GenBank/DDBJ whole genome shotgun (WGS) entry which is preliminary data.</text>
</comment>
<feature type="domain" description="DUF7674" evidence="1">
    <location>
        <begin position="32"/>
        <end position="131"/>
    </location>
</feature>